<evidence type="ECO:0000313" key="9">
    <source>
        <dbReference type="Proteomes" id="UP000490939"/>
    </source>
</evidence>
<name>A0A8H3YRH2_VENIN</name>
<reference evidence="4 7" key="1">
    <citation type="submission" date="2019-11" db="EMBL/GenBank/DDBJ databases">
        <title>Venturia inaequalis Genome Resource.</title>
        <authorList>
            <person name="Lichtner F.J."/>
        </authorList>
    </citation>
    <scope>NUCLEOTIDE SEQUENCE [LARGE SCALE GENOMIC DNA]</scope>
    <source>
        <strain evidence="5 8">120213</strain>
        <strain evidence="4">Bline_iso_100314</strain>
        <strain evidence="6 9">DMI_063113</strain>
    </source>
</reference>
<dbReference type="CDD" id="cd00067">
    <property type="entry name" value="GAL4"/>
    <property type="match status" value="1"/>
</dbReference>
<dbReference type="PROSITE" id="PS50048">
    <property type="entry name" value="ZN2_CY6_FUNGAL_2"/>
    <property type="match status" value="1"/>
</dbReference>
<proteinExistence type="predicted"/>
<dbReference type="EMBL" id="WNWR01000002">
    <property type="protein sequence ID" value="KAE9994742.1"/>
    <property type="molecule type" value="Genomic_DNA"/>
</dbReference>
<dbReference type="InterPro" id="IPR001138">
    <property type="entry name" value="Zn2Cys6_DnaBD"/>
</dbReference>
<dbReference type="EMBL" id="WNWS01000040">
    <property type="protein sequence ID" value="KAE9985456.1"/>
    <property type="molecule type" value="Genomic_DNA"/>
</dbReference>
<dbReference type="GO" id="GO:0000981">
    <property type="term" value="F:DNA-binding transcription factor activity, RNA polymerase II-specific"/>
    <property type="evidence" value="ECO:0007669"/>
    <property type="project" value="InterPro"/>
</dbReference>
<evidence type="ECO:0000313" key="7">
    <source>
        <dbReference type="Proteomes" id="UP000433883"/>
    </source>
</evidence>
<keyword evidence="9" id="KW-1185">Reference proteome</keyword>
<dbReference type="Proteomes" id="UP000433883">
    <property type="component" value="Unassembled WGS sequence"/>
</dbReference>
<feature type="region of interest" description="Disordered" evidence="2">
    <location>
        <begin position="626"/>
        <end position="677"/>
    </location>
</feature>
<evidence type="ECO:0000313" key="4">
    <source>
        <dbReference type="EMBL" id="KAE9967497.1"/>
    </source>
</evidence>
<dbReference type="InterPro" id="IPR036864">
    <property type="entry name" value="Zn2-C6_fun-type_DNA-bd_sf"/>
</dbReference>
<protein>
    <recommendedName>
        <fullName evidence="3">Zn(2)-C6 fungal-type domain-containing protein</fullName>
    </recommendedName>
</protein>
<feature type="compositionally biased region" description="Polar residues" evidence="2">
    <location>
        <begin position="634"/>
        <end position="644"/>
    </location>
</feature>
<feature type="compositionally biased region" description="Low complexity" evidence="2">
    <location>
        <begin position="25"/>
        <end position="35"/>
    </location>
</feature>
<feature type="region of interest" description="Disordered" evidence="2">
    <location>
        <begin position="1"/>
        <end position="221"/>
    </location>
</feature>
<dbReference type="InterPro" id="IPR053181">
    <property type="entry name" value="EcdB-like_regulator"/>
</dbReference>
<feature type="compositionally biased region" description="Polar residues" evidence="2">
    <location>
        <begin position="393"/>
        <end position="412"/>
    </location>
</feature>
<dbReference type="PANTHER" id="PTHR47785:SF4">
    <property type="entry name" value="ZN(II)2CYS6 TRANSCRIPTION FACTOR (EUROFUNG)"/>
    <property type="match status" value="1"/>
</dbReference>
<feature type="compositionally biased region" description="Basic and acidic residues" evidence="2">
    <location>
        <begin position="1"/>
        <end position="17"/>
    </location>
</feature>
<evidence type="ECO:0000256" key="2">
    <source>
        <dbReference type="SAM" id="MobiDB-lite"/>
    </source>
</evidence>
<sequence>MEGPPDAKRPRLDHEHASYPPASVPRPATTPATVPQPRPYLDHTHSVPLNHPYHPPVSGPPPPPVQPAVPGSHRPSFSREPGPDPRGPPVYGPPTSQALYHEQSNGYAVNHSSRSRSFSMDPQQSASSQHPPTEQRGHPPPPAGPERMELHGQPPHGYPQQLEQHPNHQVPNGIPYSQHEPFATHGYQQSPVSAFAPAHSFGHPGQGPTNYQPGNGTRRKQVRAQQACNNCRTRKQKCDEQKPCSYCKGEGAECEYKEVPPPKTDRAMTELKETIGTFMDRMERDMDRNQRNTDRRLEELARMIMASNQNRGQNMVIKGSPSPDDNEDRKSAIGELSDSSTAPSKRTTGQGNYAMEVQRHDQFQNNHRQRIGDEPFTAMPITLVRGEGGAVNVQPSTQQRPTDSPDQPLSHQTGAQHLMTWPIISEWFLAAGVTQREYIWRAELGQGTIRPYGSSWVPEPENDDEYQTPMSPPQSADVEQVPMWSEPKEGSWGTEFPRSDKSYTSIGGLNPDGSLCLDAHVIKELWVSYGRNMWVMHPFMDARELRLFIEKFIRKHSPSGHRARQSPSTRYAVPNSPLPTKRKYQDDEGPSWSPPTMTPERSMENAIVLLVLALGRVAQEEGFLLQDLPPPTASTPQSYTSSPRVYSPRPYGVGSPASGAGRSSTTSEKNHSRFKVKRKHTDMYPGSAYFAYASDILGNNKGHEIIHAQANLLAGLYLMQLGRVVESSSFMSETFRIATILRVLHEVELFDSNNPNDVGGREPMNDQLTIISMLCWSALQLESDLRAELESLPKPAGTLMYNEPTVRKPDRLIGTHDGGAPFETTPGRPAIDPNDVLWHYITQINLRLTLNRVHSALYKSQDSVVSKAPWADADASGLFIGLQNFRELIIEKFPSYRWTDGDDLPTELLQARLRAKFYGAAYIILRPYISNALTYHADEGAYFSPADLQAWLKNEYKADQVPTNLPKNHVRAVEFQSSRAMALNYLWCCKKSIDSAMHSTVAFDGVADPVKRQRLRVTNIHGTATAQFSNMLVLTAVYKSWLHPLVDVKQLRKHMDRTIRLHRYLCPLAPIFRTNLKVLLNASAALAGDPGPDPRFQQEQLTMRWAQGSPHSMHGSQSSMQSPVSNTPVGNPPFNHHRGANSAHTSFGSH</sequence>
<feature type="domain" description="Zn(2)-C6 fungal-type" evidence="3">
    <location>
        <begin position="227"/>
        <end position="256"/>
    </location>
</feature>
<dbReference type="SUPFAM" id="SSF57701">
    <property type="entry name" value="Zn2/Cys6 DNA-binding domain"/>
    <property type="match status" value="1"/>
</dbReference>
<dbReference type="PANTHER" id="PTHR47785">
    <property type="entry name" value="ZN(II)2CYS6 TRANSCRIPTION FACTOR (EUROFUNG)-RELATED-RELATED"/>
    <property type="match status" value="1"/>
</dbReference>
<evidence type="ECO:0000313" key="5">
    <source>
        <dbReference type="EMBL" id="KAE9985456.1"/>
    </source>
</evidence>
<feature type="region of interest" description="Disordered" evidence="2">
    <location>
        <begin position="308"/>
        <end position="349"/>
    </location>
</feature>
<dbReference type="OrthoDB" id="5244761at2759"/>
<feature type="compositionally biased region" description="Polar residues" evidence="2">
    <location>
        <begin position="337"/>
        <end position="349"/>
    </location>
</feature>
<comment type="caution">
    <text evidence="4">The sequence shown here is derived from an EMBL/GenBank/DDBJ whole genome shotgun (WGS) entry which is preliminary data.</text>
</comment>
<feature type="region of interest" description="Disordered" evidence="2">
    <location>
        <begin position="1106"/>
        <end position="1150"/>
    </location>
</feature>
<evidence type="ECO:0000259" key="3">
    <source>
        <dbReference type="PROSITE" id="PS50048"/>
    </source>
</evidence>
<evidence type="ECO:0000313" key="8">
    <source>
        <dbReference type="Proteomes" id="UP000447873"/>
    </source>
</evidence>
<dbReference type="CDD" id="cd12148">
    <property type="entry name" value="fungal_TF_MHR"/>
    <property type="match status" value="1"/>
</dbReference>
<organism evidence="4 7">
    <name type="scientific">Venturia inaequalis</name>
    <name type="common">Apple scab fungus</name>
    <dbReference type="NCBI Taxonomy" id="5025"/>
    <lineage>
        <taxon>Eukaryota</taxon>
        <taxon>Fungi</taxon>
        <taxon>Dikarya</taxon>
        <taxon>Ascomycota</taxon>
        <taxon>Pezizomycotina</taxon>
        <taxon>Dothideomycetes</taxon>
        <taxon>Pleosporomycetidae</taxon>
        <taxon>Venturiales</taxon>
        <taxon>Venturiaceae</taxon>
        <taxon>Venturia</taxon>
    </lineage>
</organism>
<dbReference type="SMART" id="SM00066">
    <property type="entry name" value="GAL4"/>
    <property type="match status" value="1"/>
</dbReference>
<feature type="compositionally biased region" description="Pro residues" evidence="2">
    <location>
        <begin position="53"/>
        <end position="67"/>
    </location>
</feature>
<dbReference type="PROSITE" id="PS00463">
    <property type="entry name" value="ZN2_CY6_FUNGAL_1"/>
    <property type="match status" value="1"/>
</dbReference>
<dbReference type="Pfam" id="PF00172">
    <property type="entry name" value="Zn_clus"/>
    <property type="match status" value="1"/>
</dbReference>
<feature type="region of interest" description="Disordered" evidence="2">
    <location>
        <begin position="458"/>
        <end position="477"/>
    </location>
</feature>
<evidence type="ECO:0000256" key="1">
    <source>
        <dbReference type="ARBA" id="ARBA00023242"/>
    </source>
</evidence>
<feature type="compositionally biased region" description="Polar residues" evidence="2">
    <location>
        <begin position="161"/>
        <end position="170"/>
    </location>
</feature>
<feature type="compositionally biased region" description="Polar residues" evidence="2">
    <location>
        <begin position="95"/>
        <end position="132"/>
    </location>
</feature>
<dbReference type="AlphaFoldDB" id="A0A8H3YRH2"/>
<dbReference type="GO" id="GO:0008270">
    <property type="term" value="F:zinc ion binding"/>
    <property type="evidence" value="ECO:0007669"/>
    <property type="project" value="InterPro"/>
</dbReference>
<dbReference type="Proteomes" id="UP000490939">
    <property type="component" value="Unassembled WGS sequence"/>
</dbReference>
<dbReference type="EMBL" id="WNWQ01000463">
    <property type="protein sequence ID" value="KAE9967497.1"/>
    <property type="molecule type" value="Genomic_DNA"/>
</dbReference>
<evidence type="ECO:0000313" key="6">
    <source>
        <dbReference type="EMBL" id="KAE9994742.1"/>
    </source>
</evidence>
<feature type="region of interest" description="Disordered" evidence="2">
    <location>
        <begin position="391"/>
        <end position="412"/>
    </location>
</feature>
<dbReference type="Gene3D" id="4.10.240.10">
    <property type="entry name" value="Zn(2)-C6 fungal-type DNA-binding domain"/>
    <property type="match status" value="1"/>
</dbReference>
<feature type="compositionally biased region" description="Low complexity" evidence="2">
    <location>
        <begin position="1108"/>
        <end position="1123"/>
    </location>
</feature>
<accession>A0A8H3YRH2</accession>
<dbReference type="Proteomes" id="UP000447873">
    <property type="component" value="Unassembled WGS sequence"/>
</dbReference>
<keyword evidence="1" id="KW-0539">Nucleus</keyword>
<gene>
    <name evidence="4" type="ORF">BLS_006338</name>
    <name evidence="6" type="ORF">EG327_003006</name>
    <name evidence="5" type="ORF">EG328_007448</name>
</gene>
<feature type="region of interest" description="Disordered" evidence="2">
    <location>
        <begin position="558"/>
        <end position="599"/>
    </location>
</feature>